<comment type="catalytic activity">
    <reaction evidence="32">
        <text>ATP + 2 H2O = AMP + 2 phosphate + 2 H(+)</text>
        <dbReference type="Rhea" id="RHEA:20988"/>
        <dbReference type="ChEBI" id="CHEBI:15377"/>
        <dbReference type="ChEBI" id="CHEBI:15378"/>
        <dbReference type="ChEBI" id="CHEBI:30616"/>
        <dbReference type="ChEBI" id="CHEBI:43474"/>
        <dbReference type="ChEBI" id="CHEBI:456215"/>
    </reaction>
    <physiologicalReaction direction="left-to-right" evidence="32">
        <dbReference type="Rhea" id="RHEA:20989"/>
    </physiologicalReaction>
</comment>
<dbReference type="Gene3D" id="3.30.420.150">
    <property type="entry name" value="Exopolyphosphatase. Domain 2"/>
    <property type="match status" value="1"/>
</dbReference>
<comment type="catalytic activity">
    <reaction evidence="37">
        <text>ITP + H2O = IDP + phosphate + H(+)</text>
        <dbReference type="Rhea" id="RHEA:28330"/>
        <dbReference type="ChEBI" id="CHEBI:15377"/>
        <dbReference type="ChEBI" id="CHEBI:15378"/>
        <dbReference type="ChEBI" id="CHEBI:43474"/>
        <dbReference type="ChEBI" id="CHEBI:58280"/>
        <dbReference type="ChEBI" id="CHEBI:61402"/>
    </reaction>
    <physiologicalReaction direction="left-to-right" evidence="37">
        <dbReference type="Rhea" id="RHEA:28331"/>
    </physiologicalReaction>
</comment>
<comment type="catalytic activity">
    <reaction evidence="28">
        <text>a ribonucleoside 5'-triphosphate + H2O = a ribonucleoside 5'-diphosphate + phosphate + H(+)</text>
        <dbReference type="Rhea" id="RHEA:23680"/>
        <dbReference type="ChEBI" id="CHEBI:15377"/>
        <dbReference type="ChEBI" id="CHEBI:15378"/>
        <dbReference type="ChEBI" id="CHEBI:43474"/>
        <dbReference type="ChEBI" id="CHEBI:57930"/>
        <dbReference type="ChEBI" id="CHEBI:61557"/>
    </reaction>
    <physiologicalReaction direction="left-to-right" evidence="28">
        <dbReference type="Rhea" id="RHEA:23681"/>
    </physiologicalReaction>
</comment>
<reference evidence="47" key="2">
    <citation type="submission" date="2025-05" db="UniProtKB">
        <authorList>
            <consortium name="Ensembl"/>
        </authorList>
    </citation>
    <scope>IDENTIFICATION</scope>
</reference>
<dbReference type="EC" id="3.6.1.5" evidence="7"/>
<evidence type="ECO:0000256" key="20">
    <source>
        <dbReference type="ARBA" id="ARBA00042147"/>
    </source>
</evidence>
<evidence type="ECO:0000256" key="12">
    <source>
        <dbReference type="ARBA" id="ARBA00022840"/>
    </source>
</evidence>
<comment type="catalytic activity">
    <reaction evidence="42">
        <text>ADP + H2O = AMP + phosphate + H(+)</text>
        <dbReference type="Rhea" id="RHEA:61436"/>
        <dbReference type="ChEBI" id="CHEBI:15377"/>
        <dbReference type="ChEBI" id="CHEBI:15378"/>
        <dbReference type="ChEBI" id="CHEBI:43474"/>
        <dbReference type="ChEBI" id="CHEBI:456215"/>
        <dbReference type="ChEBI" id="CHEBI:456216"/>
    </reaction>
    <physiologicalReaction direction="left-to-right" evidence="42">
        <dbReference type="Rhea" id="RHEA:61437"/>
    </physiologicalReaction>
</comment>
<evidence type="ECO:0000256" key="46">
    <source>
        <dbReference type="SAM" id="Phobius"/>
    </source>
</evidence>
<evidence type="ECO:0000256" key="45">
    <source>
        <dbReference type="RuleBase" id="RU003833"/>
    </source>
</evidence>
<dbReference type="PANTHER" id="PTHR11782:SF32">
    <property type="entry name" value="ECTONUCLEOSIDE TRIPHOSPHATE DIPHOSPHOHYDROLASE 1"/>
    <property type="match status" value="1"/>
</dbReference>
<evidence type="ECO:0000256" key="42">
    <source>
        <dbReference type="ARBA" id="ARBA00049526"/>
    </source>
</evidence>
<dbReference type="GO" id="GO:0005901">
    <property type="term" value="C:caveola"/>
    <property type="evidence" value="ECO:0007669"/>
    <property type="project" value="UniProtKB-SubCell"/>
</dbReference>
<comment type="catalytic activity">
    <reaction evidence="39">
        <text>GTP + 2 H2O = GMP + 2 phosphate + 2 H(+)</text>
        <dbReference type="Rhea" id="RHEA:64904"/>
        <dbReference type="ChEBI" id="CHEBI:15377"/>
        <dbReference type="ChEBI" id="CHEBI:15378"/>
        <dbReference type="ChEBI" id="CHEBI:37565"/>
        <dbReference type="ChEBI" id="CHEBI:43474"/>
        <dbReference type="ChEBI" id="CHEBI:58115"/>
    </reaction>
    <physiologicalReaction direction="left-to-right" evidence="39">
        <dbReference type="Rhea" id="RHEA:64905"/>
    </physiologicalReaction>
</comment>
<protein>
    <recommendedName>
        <fullName evidence="18">Ectonucleoside triphosphate diphosphohydrolase 1</fullName>
        <ecNumber evidence="7">3.6.1.5</ecNumber>
    </recommendedName>
    <alternativeName>
        <fullName evidence="23">ATP diphosphohydrolase</fullName>
    </alternativeName>
    <alternativeName>
        <fullName evidence="20">Ecto-ATP diphosphohydrolase 1</fullName>
    </alternativeName>
    <alternativeName>
        <fullName evidence="21">Ecto-apyrase</fullName>
    </alternativeName>
    <alternativeName>
        <fullName evidence="19">Lymphoid cell activation antigen</fullName>
    </alternativeName>
    <alternativeName>
        <fullName evidence="22">Nucleoside triphosphate diphosphohydrolase 1</fullName>
    </alternativeName>
</protein>
<sequence>MRRKELFLHPSFSSWYQESELKTFCSKNILVILGFSSIIAVIALLALGLTQNKPLPENVKFGIVLDAGSSHTSLYIYKWPAEKENDTGVVSQVEECKLKGPGISEFAKKLGEIDIYLEACMERARTVVPKSQHAETPVYLGATAGMRLLRMKNENLASKILSTVAESITRYPFDFQGARIITGQEEGAYGWITINYLLDKFIQKSGWFNLKPRKGDTQETYGALDLGGASTQITFVPQNQVLESPENTLHFRLYGKNYSVYTHSFLCYGKDQALLQKLTKDLKNTNGTIHEPCFHSGYQRRMNVSHLYEAPCTRRFLTSLPFPELEIQGTGDFQKCQQSIRPLFNTSYCPYSRCSFDGVFLPLPQGDFAAFSAFYYVMGFLNLTSEEGSSQSKVTSTLEAFCSRPWAELQMYFGDVKEKYLSEYCFSGTYILTLLLSGYHFTAETWKNIHFMGKVQSTSVGWTLGYMLNLTNMIPSEEPSSTRLSHSTYVFLMVLFSLILVIVVIIGLFVCHRPSYFWKDMV</sequence>
<evidence type="ECO:0000256" key="28">
    <source>
        <dbReference type="ARBA" id="ARBA00047940"/>
    </source>
</evidence>
<keyword evidence="10 45" id="KW-0378">Hydrolase</keyword>
<comment type="cofactor">
    <cofactor evidence="2">
        <name>Mg(2+)</name>
        <dbReference type="ChEBI" id="CHEBI:18420"/>
    </cofactor>
</comment>
<evidence type="ECO:0000256" key="27">
    <source>
        <dbReference type="ARBA" id="ARBA00047627"/>
    </source>
</evidence>
<evidence type="ECO:0000256" key="19">
    <source>
        <dbReference type="ARBA" id="ARBA00041335"/>
    </source>
</evidence>
<evidence type="ECO:0000256" key="17">
    <source>
        <dbReference type="ARBA" id="ARBA00023180"/>
    </source>
</evidence>
<name>A0A4X1UHW6_PIG</name>
<dbReference type="GO" id="GO:0016616">
    <property type="term" value="F:oxidoreductase activity, acting on the CH-OH group of donors, NAD or NADP as acceptor"/>
    <property type="evidence" value="ECO:0007669"/>
    <property type="project" value="InterPro"/>
</dbReference>
<comment type="subcellular location">
    <subcellularLocation>
        <location evidence="4">Membrane</location>
        <location evidence="4">Caveola</location>
    </subcellularLocation>
    <subcellularLocation>
        <location evidence="3">Membrane</location>
        <topology evidence="3">Multi-pass membrane protein</topology>
    </subcellularLocation>
</comment>
<evidence type="ECO:0000256" key="44">
    <source>
        <dbReference type="PIRSR" id="PIRSR600407-2"/>
    </source>
</evidence>
<dbReference type="FunFam" id="3.30.420.150:FF:000002">
    <property type="entry name" value="Ectonucleoside triphosphate diphosphohydrolase 1"/>
    <property type="match status" value="1"/>
</dbReference>
<evidence type="ECO:0000256" key="35">
    <source>
        <dbReference type="ARBA" id="ARBA00049104"/>
    </source>
</evidence>
<feature type="transmembrane region" description="Helical" evidence="46">
    <location>
        <begin position="29"/>
        <end position="49"/>
    </location>
</feature>
<evidence type="ECO:0000256" key="24">
    <source>
        <dbReference type="ARBA" id="ARBA00045877"/>
    </source>
</evidence>
<keyword evidence="9 44" id="KW-0547">Nucleotide-binding</keyword>
<feature type="transmembrane region" description="Helical" evidence="46">
    <location>
        <begin position="489"/>
        <end position="511"/>
    </location>
</feature>
<evidence type="ECO:0000256" key="25">
    <source>
        <dbReference type="ARBA" id="ARBA00047297"/>
    </source>
</evidence>
<evidence type="ECO:0000256" key="34">
    <source>
        <dbReference type="ARBA" id="ARBA00048790"/>
    </source>
</evidence>
<comment type="catalytic activity">
    <reaction evidence="26">
        <text>UTP + H2O = UDP + phosphate + H(+)</text>
        <dbReference type="Rhea" id="RHEA:64900"/>
        <dbReference type="ChEBI" id="CHEBI:15377"/>
        <dbReference type="ChEBI" id="CHEBI:15378"/>
        <dbReference type="ChEBI" id="CHEBI:43474"/>
        <dbReference type="ChEBI" id="CHEBI:46398"/>
        <dbReference type="ChEBI" id="CHEBI:58223"/>
    </reaction>
    <physiologicalReaction direction="left-to-right" evidence="26">
        <dbReference type="Rhea" id="RHEA:64901"/>
    </physiologicalReaction>
</comment>
<evidence type="ECO:0000256" key="1">
    <source>
        <dbReference type="ARBA" id="ARBA00001913"/>
    </source>
</evidence>
<evidence type="ECO:0000313" key="47">
    <source>
        <dbReference type="Ensembl" id="ENSSSCP00070027848.1"/>
    </source>
</evidence>
<evidence type="ECO:0000256" key="4">
    <source>
        <dbReference type="ARBA" id="ARBA00004345"/>
    </source>
</evidence>
<dbReference type="Ensembl" id="ENSSSCT00070033337.1">
    <property type="protein sequence ID" value="ENSSSCP00070027848.1"/>
    <property type="gene ID" value="ENSSSCG00070016900.1"/>
</dbReference>
<keyword evidence="11" id="KW-0106">Calcium</keyword>
<evidence type="ECO:0000256" key="5">
    <source>
        <dbReference type="ARBA" id="ARBA00009283"/>
    </source>
</evidence>
<evidence type="ECO:0000256" key="7">
    <source>
        <dbReference type="ARBA" id="ARBA00012148"/>
    </source>
</evidence>
<evidence type="ECO:0000256" key="2">
    <source>
        <dbReference type="ARBA" id="ARBA00001946"/>
    </source>
</evidence>
<evidence type="ECO:0000256" key="26">
    <source>
        <dbReference type="ARBA" id="ARBA00047358"/>
    </source>
</evidence>
<dbReference type="PROSITE" id="PS01238">
    <property type="entry name" value="GDA1_CD39_NTPASE"/>
    <property type="match status" value="1"/>
</dbReference>
<comment type="catalytic activity">
    <reaction evidence="33">
        <text>ATP + H2O = ADP + phosphate + H(+)</text>
        <dbReference type="Rhea" id="RHEA:13065"/>
        <dbReference type="ChEBI" id="CHEBI:15377"/>
        <dbReference type="ChEBI" id="CHEBI:15378"/>
        <dbReference type="ChEBI" id="CHEBI:30616"/>
        <dbReference type="ChEBI" id="CHEBI:43474"/>
        <dbReference type="ChEBI" id="CHEBI:456216"/>
    </reaction>
    <physiologicalReaction direction="left-to-right" evidence="33">
        <dbReference type="Rhea" id="RHEA:13066"/>
    </physiologicalReaction>
</comment>
<dbReference type="GO" id="GO:0004050">
    <property type="term" value="F:apyrase activity"/>
    <property type="evidence" value="ECO:0007669"/>
    <property type="project" value="UniProtKB-EC"/>
</dbReference>
<evidence type="ECO:0000256" key="9">
    <source>
        <dbReference type="ARBA" id="ARBA00022741"/>
    </source>
</evidence>
<dbReference type="Ensembl" id="ENSSSCT00055017950.1">
    <property type="protein sequence ID" value="ENSSSCP00055014150.1"/>
    <property type="gene ID" value="ENSSSCG00055009024.1"/>
</dbReference>
<comment type="function">
    <text evidence="24">Catalyzes the hydrolysis of both di- and triphosphate nucleotides (NDPs and NTPs) and hydrolyze NTPs to nucleotide monophosphates (NMPs) in two distinct successive phosphate-releasing steps, with NDPs as intermediates and participates in the regulation of extracellular levels of nucleotides. By hydrolyzing proinflammatory ATP and platelet-activating ADP to AMP, it blocks platelet aggregation and supports blood flow.</text>
</comment>
<accession>A0A4X1UHW6</accession>
<proteinExistence type="inferred from homology"/>
<evidence type="ECO:0000256" key="29">
    <source>
        <dbReference type="ARBA" id="ARBA00048136"/>
    </source>
</evidence>
<evidence type="ECO:0000256" key="36">
    <source>
        <dbReference type="ARBA" id="ARBA00049117"/>
    </source>
</evidence>
<comment type="subunit">
    <text evidence="6">Homodimer; disulfide-linked.</text>
</comment>
<dbReference type="GO" id="GO:0017110">
    <property type="term" value="F:nucleoside diphosphate phosphatase activity"/>
    <property type="evidence" value="ECO:0007669"/>
    <property type="project" value="UniProtKB-ARBA"/>
</dbReference>
<evidence type="ECO:0000256" key="37">
    <source>
        <dbReference type="ARBA" id="ARBA00049189"/>
    </source>
</evidence>
<evidence type="ECO:0000313" key="48">
    <source>
        <dbReference type="Proteomes" id="UP000314985"/>
    </source>
</evidence>
<evidence type="ECO:0000256" key="40">
    <source>
        <dbReference type="ARBA" id="ARBA00049373"/>
    </source>
</evidence>
<evidence type="ECO:0000256" key="11">
    <source>
        <dbReference type="ARBA" id="ARBA00022837"/>
    </source>
</evidence>
<comment type="catalytic activity">
    <reaction evidence="31">
        <text>IDP + H2O = IMP + phosphate + H(+)</text>
        <dbReference type="Rhea" id="RHEA:35207"/>
        <dbReference type="ChEBI" id="CHEBI:15377"/>
        <dbReference type="ChEBI" id="CHEBI:15378"/>
        <dbReference type="ChEBI" id="CHEBI:43474"/>
        <dbReference type="ChEBI" id="CHEBI:58053"/>
        <dbReference type="ChEBI" id="CHEBI:58280"/>
    </reaction>
    <physiologicalReaction direction="left-to-right" evidence="31">
        <dbReference type="Rhea" id="RHEA:35208"/>
    </physiologicalReaction>
</comment>
<comment type="catalytic activity">
    <reaction evidence="40">
        <text>CTP + 2 H2O = CMP + 2 phosphate + 2 H(+)</text>
        <dbReference type="Rhea" id="RHEA:64908"/>
        <dbReference type="ChEBI" id="CHEBI:15377"/>
        <dbReference type="ChEBI" id="CHEBI:15378"/>
        <dbReference type="ChEBI" id="CHEBI:37563"/>
        <dbReference type="ChEBI" id="CHEBI:43474"/>
        <dbReference type="ChEBI" id="CHEBI:60377"/>
    </reaction>
    <physiologicalReaction direction="left-to-right" evidence="40">
        <dbReference type="Rhea" id="RHEA:64909"/>
    </physiologicalReaction>
</comment>
<dbReference type="Pfam" id="PF01150">
    <property type="entry name" value="GDA1_CD39"/>
    <property type="match status" value="1"/>
</dbReference>
<keyword evidence="16" id="KW-1015">Disulfide bond</keyword>
<reference evidence="47 48" key="1">
    <citation type="submission" date="2017-08" db="EMBL/GenBank/DDBJ databases">
        <title>USMARCv1.0.</title>
        <authorList>
            <person name="Hannum G.I."/>
            <person name="Koren S."/>
            <person name="Schroeder S.G."/>
            <person name="Chin S.C."/>
            <person name="Nonneman D.J."/>
            <person name="Becker S.A."/>
            <person name="Rosen B.D."/>
            <person name="Bickhart D.M."/>
            <person name="Putnam N.H."/>
            <person name="Green R.E."/>
            <person name="Tuggle C.K."/>
            <person name="Liu H."/>
            <person name="Rohrer G.A."/>
            <person name="Warr A."/>
            <person name="Hall R."/>
            <person name="Kim K."/>
            <person name="Hume D.A."/>
            <person name="Talbot R."/>
            <person name="Chow W."/>
            <person name="Howe K."/>
            <person name="Schwartz A.S."/>
            <person name="Watson M."/>
            <person name="Archibald A.L."/>
            <person name="Phillippy A.M."/>
            <person name="Smith T.P.L."/>
        </authorList>
    </citation>
    <scope>NUCLEOTIDE SEQUENCE [LARGE SCALE GENOMIC DNA]</scope>
</reference>
<comment type="catalytic activity">
    <reaction evidence="34">
        <text>a ribonucleoside 5'-diphosphate + H2O = a ribonucleoside 5'-phosphate + phosphate + H(+)</text>
        <dbReference type="Rhea" id="RHEA:36799"/>
        <dbReference type="ChEBI" id="CHEBI:15377"/>
        <dbReference type="ChEBI" id="CHEBI:15378"/>
        <dbReference type="ChEBI" id="CHEBI:43474"/>
        <dbReference type="ChEBI" id="CHEBI:57930"/>
        <dbReference type="ChEBI" id="CHEBI:58043"/>
    </reaction>
    <physiologicalReaction direction="left-to-right" evidence="34">
        <dbReference type="Rhea" id="RHEA:36800"/>
    </physiologicalReaction>
</comment>
<organism evidence="47 48">
    <name type="scientific">Sus scrofa</name>
    <name type="common">Pig</name>
    <dbReference type="NCBI Taxonomy" id="9823"/>
    <lineage>
        <taxon>Eukaryota</taxon>
        <taxon>Metazoa</taxon>
        <taxon>Chordata</taxon>
        <taxon>Craniata</taxon>
        <taxon>Vertebrata</taxon>
        <taxon>Euteleostomi</taxon>
        <taxon>Mammalia</taxon>
        <taxon>Eutheria</taxon>
        <taxon>Laurasiatheria</taxon>
        <taxon>Artiodactyla</taxon>
        <taxon>Suina</taxon>
        <taxon>Suidae</taxon>
        <taxon>Sus</taxon>
    </lineage>
</organism>
<evidence type="ECO:0000256" key="18">
    <source>
        <dbReference type="ARBA" id="ARBA00039600"/>
    </source>
</evidence>
<dbReference type="GO" id="GO:0017111">
    <property type="term" value="F:ribonucleoside triphosphate phosphatase activity"/>
    <property type="evidence" value="ECO:0007669"/>
    <property type="project" value="UniProtKB-ARBA"/>
</dbReference>
<keyword evidence="12 44" id="KW-0067">ATP-binding</keyword>
<keyword evidence="14 46" id="KW-1133">Transmembrane helix</keyword>
<evidence type="ECO:0000256" key="30">
    <source>
        <dbReference type="ARBA" id="ARBA00048153"/>
    </source>
</evidence>
<evidence type="ECO:0000256" key="10">
    <source>
        <dbReference type="ARBA" id="ARBA00022801"/>
    </source>
</evidence>
<comment type="cofactor">
    <cofactor evidence="1">
        <name>Ca(2+)</name>
        <dbReference type="ChEBI" id="CHEBI:29108"/>
    </cofactor>
</comment>
<evidence type="ECO:0000256" key="23">
    <source>
        <dbReference type="ARBA" id="ARBA00044314"/>
    </source>
</evidence>
<evidence type="ECO:0000256" key="38">
    <source>
        <dbReference type="ARBA" id="ARBA00049315"/>
    </source>
</evidence>
<evidence type="ECO:0000256" key="15">
    <source>
        <dbReference type="ARBA" id="ARBA00023136"/>
    </source>
</evidence>
<dbReference type="Proteomes" id="UP000314985">
    <property type="component" value="Chromosome 14"/>
</dbReference>
<dbReference type="InterPro" id="IPR000407">
    <property type="entry name" value="GDA1_CD39_NTPase"/>
</dbReference>
<comment type="catalytic activity">
    <reaction evidence="35">
        <text>CTP + H2O = CDP + phosphate + H(+)</text>
        <dbReference type="Rhea" id="RHEA:29387"/>
        <dbReference type="ChEBI" id="CHEBI:15377"/>
        <dbReference type="ChEBI" id="CHEBI:15378"/>
        <dbReference type="ChEBI" id="CHEBI:37563"/>
        <dbReference type="ChEBI" id="CHEBI:43474"/>
        <dbReference type="ChEBI" id="CHEBI:58069"/>
    </reaction>
    <physiologicalReaction direction="left-to-right" evidence="35">
        <dbReference type="Rhea" id="RHEA:29388"/>
    </physiologicalReaction>
</comment>
<dbReference type="InterPro" id="IPR015955">
    <property type="entry name" value="Lactate_DH/Glyco_Ohase_4_C"/>
</dbReference>
<comment type="catalytic activity">
    <reaction evidence="29">
        <text>CDP + H2O = CMP + phosphate + H(+)</text>
        <dbReference type="Rhea" id="RHEA:64880"/>
        <dbReference type="ChEBI" id="CHEBI:15377"/>
        <dbReference type="ChEBI" id="CHEBI:15378"/>
        <dbReference type="ChEBI" id="CHEBI:43474"/>
        <dbReference type="ChEBI" id="CHEBI:58069"/>
        <dbReference type="ChEBI" id="CHEBI:60377"/>
    </reaction>
    <physiologicalReaction direction="left-to-right" evidence="29">
        <dbReference type="Rhea" id="RHEA:64881"/>
    </physiologicalReaction>
</comment>
<keyword evidence="15 46" id="KW-0472">Membrane</keyword>
<dbReference type="FunFam" id="3.30.420.40:FF:000068">
    <property type="entry name" value="Ectonucleoside triphosphate diphosphohydrolase 1"/>
    <property type="match status" value="1"/>
</dbReference>
<evidence type="ECO:0000256" key="6">
    <source>
        <dbReference type="ARBA" id="ARBA00011748"/>
    </source>
</evidence>
<evidence type="ECO:0000256" key="21">
    <source>
        <dbReference type="ARBA" id="ARBA00042196"/>
    </source>
</evidence>
<evidence type="ECO:0000256" key="32">
    <source>
        <dbReference type="ARBA" id="ARBA00048517"/>
    </source>
</evidence>
<dbReference type="PANTHER" id="PTHR11782">
    <property type="entry name" value="ADENOSINE/GUANOSINE DIPHOSPHATASE"/>
    <property type="match status" value="1"/>
</dbReference>
<dbReference type="GO" id="GO:0005524">
    <property type="term" value="F:ATP binding"/>
    <property type="evidence" value="ECO:0007669"/>
    <property type="project" value="UniProtKB-KW"/>
</dbReference>
<comment type="catalytic activity">
    <reaction evidence="36">
        <text>GTP + H2O = GDP + phosphate + H(+)</text>
        <dbReference type="Rhea" id="RHEA:19669"/>
        <dbReference type="ChEBI" id="CHEBI:15377"/>
        <dbReference type="ChEBI" id="CHEBI:15378"/>
        <dbReference type="ChEBI" id="CHEBI:37565"/>
        <dbReference type="ChEBI" id="CHEBI:43474"/>
        <dbReference type="ChEBI" id="CHEBI:58189"/>
    </reaction>
    <physiologicalReaction direction="left-to-right" evidence="36">
        <dbReference type="Rhea" id="RHEA:19670"/>
    </physiologicalReaction>
</comment>
<evidence type="ECO:0000256" key="22">
    <source>
        <dbReference type="ARBA" id="ARBA00044280"/>
    </source>
</evidence>
<comment type="catalytic activity">
    <reaction evidence="38">
        <text>UTP + 2 H2O = UMP + 2 phosphate + 2 H(+)</text>
        <dbReference type="Rhea" id="RHEA:64896"/>
        <dbReference type="ChEBI" id="CHEBI:15377"/>
        <dbReference type="ChEBI" id="CHEBI:15378"/>
        <dbReference type="ChEBI" id="CHEBI:43474"/>
        <dbReference type="ChEBI" id="CHEBI:46398"/>
        <dbReference type="ChEBI" id="CHEBI:57865"/>
    </reaction>
    <physiologicalReaction direction="left-to-right" evidence="38">
        <dbReference type="Rhea" id="RHEA:64897"/>
    </physiologicalReaction>
</comment>
<comment type="catalytic activity">
    <reaction evidence="41">
        <text>UDP + H2O = UMP + phosphate + H(+)</text>
        <dbReference type="Rhea" id="RHEA:64876"/>
        <dbReference type="ChEBI" id="CHEBI:15377"/>
        <dbReference type="ChEBI" id="CHEBI:15378"/>
        <dbReference type="ChEBI" id="CHEBI:43474"/>
        <dbReference type="ChEBI" id="CHEBI:57865"/>
        <dbReference type="ChEBI" id="CHEBI:58223"/>
    </reaction>
    <physiologicalReaction direction="left-to-right" evidence="41">
        <dbReference type="Rhea" id="RHEA:64877"/>
    </physiologicalReaction>
</comment>
<evidence type="ECO:0000256" key="31">
    <source>
        <dbReference type="ARBA" id="ARBA00048279"/>
    </source>
</evidence>
<dbReference type="SUPFAM" id="SSF56327">
    <property type="entry name" value="LDH C-terminal domain-like"/>
    <property type="match status" value="1"/>
</dbReference>
<dbReference type="Proteomes" id="UP000694724">
    <property type="component" value="Unplaced"/>
</dbReference>
<keyword evidence="13" id="KW-0460">Magnesium</keyword>
<comment type="catalytic activity">
    <reaction evidence="30">
        <text>GDP + H2O = GMP + phosphate + H(+)</text>
        <dbReference type="Rhea" id="RHEA:22156"/>
        <dbReference type="ChEBI" id="CHEBI:15377"/>
        <dbReference type="ChEBI" id="CHEBI:15378"/>
        <dbReference type="ChEBI" id="CHEBI:43474"/>
        <dbReference type="ChEBI" id="CHEBI:58115"/>
        <dbReference type="ChEBI" id="CHEBI:58189"/>
    </reaction>
    <physiologicalReaction direction="left-to-right" evidence="30">
        <dbReference type="Rhea" id="RHEA:22157"/>
    </physiologicalReaction>
</comment>
<evidence type="ECO:0000256" key="8">
    <source>
        <dbReference type="ARBA" id="ARBA00022692"/>
    </source>
</evidence>
<evidence type="ECO:0000256" key="39">
    <source>
        <dbReference type="ARBA" id="ARBA00049333"/>
    </source>
</evidence>
<evidence type="ECO:0000256" key="13">
    <source>
        <dbReference type="ARBA" id="ARBA00022842"/>
    </source>
</evidence>
<comment type="catalytic activity">
    <reaction evidence="27">
        <text>ITP + 2 H2O = IMP + 2 phosphate + 2 H(+)</text>
        <dbReference type="Rhea" id="RHEA:77735"/>
        <dbReference type="ChEBI" id="CHEBI:15377"/>
        <dbReference type="ChEBI" id="CHEBI:15378"/>
        <dbReference type="ChEBI" id="CHEBI:43474"/>
        <dbReference type="ChEBI" id="CHEBI:58053"/>
        <dbReference type="ChEBI" id="CHEBI:61402"/>
    </reaction>
    <physiologicalReaction direction="left-to-right" evidence="27">
        <dbReference type="Rhea" id="RHEA:77736"/>
    </physiologicalReaction>
</comment>
<dbReference type="AlphaFoldDB" id="A0A4X1UHW6"/>
<evidence type="ECO:0000256" key="41">
    <source>
        <dbReference type="ARBA" id="ARBA00049502"/>
    </source>
</evidence>
<comment type="similarity">
    <text evidence="5 45">Belongs to the GDA1/CD39 NTPase family.</text>
</comment>
<comment type="catalytic activity">
    <reaction evidence="25">
        <text>a ribonucleoside 5'-triphosphate + 2 H2O = a ribonucleoside 5'-phosphate + 2 phosphate + 2 H(+)</text>
        <dbReference type="Rhea" id="RHEA:36795"/>
        <dbReference type="ChEBI" id="CHEBI:15377"/>
        <dbReference type="ChEBI" id="CHEBI:15378"/>
        <dbReference type="ChEBI" id="CHEBI:43474"/>
        <dbReference type="ChEBI" id="CHEBI:58043"/>
        <dbReference type="ChEBI" id="CHEBI:61557"/>
        <dbReference type="EC" id="3.6.1.5"/>
    </reaction>
    <physiologicalReaction direction="left-to-right" evidence="25">
        <dbReference type="Rhea" id="RHEA:36796"/>
    </physiologicalReaction>
</comment>
<evidence type="ECO:0000256" key="14">
    <source>
        <dbReference type="ARBA" id="ARBA00022989"/>
    </source>
</evidence>
<dbReference type="Gene3D" id="3.30.420.40">
    <property type="match status" value="1"/>
</dbReference>
<evidence type="ECO:0000256" key="3">
    <source>
        <dbReference type="ARBA" id="ARBA00004141"/>
    </source>
</evidence>
<keyword evidence="8 46" id="KW-0812">Transmembrane</keyword>
<keyword evidence="17" id="KW-0325">Glycoprotein</keyword>
<feature type="active site" description="Proton acceptor" evidence="43">
    <location>
        <position position="186"/>
    </location>
</feature>
<evidence type="ECO:0000256" key="33">
    <source>
        <dbReference type="ARBA" id="ARBA00048778"/>
    </source>
</evidence>
<evidence type="ECO:0000256" key="16">
    <source>
        <dbReference type="ARBA" id="ARBA00023157"/>
    </source>
</evidence>
<evidence type="ECO:0000256" key="43">
    <source>
        <dbReference type="PIRSR" id="PIRSR600407-1"/>
    </source>
</evidence>
<feature type="binding site" evidence="44">
    <location>
        <begin position="228"/>
        <end position="232"/>
    </location>
    <ligand>
        <name>ATP</name>
        <dbReference type="ChEBI" id="CHEBI:30616"/>
    </ligand>
</feature>